<comment type="caution">
    <text evidence="1">The sequence shown here is derived from an EMBL/GenBank/DDBJ whole genome shotgun (WGS) entry which is preliminary data.</text>
</comment>
<gene>
    <name evidence="1" type="ORF">MNOR_LOCUS40940</name>
</gene>
<evidence type="ECO:0000313" key="2">
    <source>
        <dbReference type="Proteomes" id="UP001497623"/>
    </source>
</evidence>
<protein>
    <submittedName>
        <fullName evidence="1">Uncharacterized protein</fullName>
    </submittedName>
</protein>
<feature type="non-terminal residue" evidence="1">
    <location>
        <position position="144"/>
    </location>
</feature>
<sequence length="144" mass="15417">AVSLNQIVNGGLALPVDPYGGVQVQYWGISNPVHPVSPSAAVKVALINQALPFGQTFFVDKVAPIQHIGQPLAIITADKVSSRVSNIVPVLPVSQAEEFFKVGNLAVMNVPFKCPSEFWDAHDCNSCHCNKGNPVCIPILCEQQ</sequence>
<proteinExistence type="predicted"/>
<dbReference type="AlphaFoldDB" id="A0AAV2SRT8"/>
<dbReference type="Proteomes" id="UP001497623">
    <property type="component" value="Unassembled WGS sequence"/>
</dbReference>
<dbReference type="EMBL" id="CAXKWB010136208">
    <property type="protein sequence ID" value="CAL4244481.1"/>
    <property type="molecule type" value="Genomic_DNA"/>
</dbReference>
<accession>A0AAV2SRT8</accession>
<feature type="non-terminal residue" evidence="1">
    <location>
        <position position="1"/>
    </location>
</feature>
<name>A0AAV2SRT8_MEGNR</name>
<organism evidence="1 2">
    <name type="scientific">Meganyctiphanes norvegica</name>
    <name type="common">Northern krill</name>
    <name type="synonym">Thysanopoda norvegica</name>
    <dbReference type="NCBI Taxonomy" id="48144"/>
    <lineage>
        <taxon>Eukaryota</taxon>
        <taxon>Metazoa</taxon>
        <taxon>Ecdysozoa</taxon>
        <taxon>Arthropoda</taxon>
        <taxon>Crustacea</taxon>
        <taxon>Multicrustacea</taxon>
        <taxon>Malacostraca</taxon>
        <taxon>Eumalacostraca</taxon>
        <taxon>Eucarida</taxon>
        <taxon>Euphausiacea</taxon>
        <taxon>Euphausiidae</taxon>
        <taxon>Meganyctiphanes</taxon>
    </lineage>
</organism>
<reference evidence="1 2" key="1">
    <citation type="submission" date="2024-05" db="EMBL/GenBank/DDBJ databases">
        <authorList>
            <person name="Wallberg A."/>
        </authorList>
    </citation>
    <scope>NUCLEOTIDE SEQUENCE [LARGE SCALE GENOMIC DNA]</scope>
</reference>
<evidence type="ECO:0000313" key="1">
    <source>
        <dbReference type="EMBL" id="CAL4244481.1"/>
    </source>
</evidence>
<keyword evidence="2" id="KW-1185">Reference proteome</keyword>